<dbReference type="RefSeq" id="WP_091127914.1">
    <property type="nucleotide sequence ID" value="NZ_FMVJ01000002.1"/>
</dbReference>
<proteinExistence type="predicted"/>
<dbReference type="OrthoDB" id="9907164at2"/>
<evidence type="ECO:0000256" key="2">
    <source>
        <dbReference type="SAM" id="SignalP"/>
    </source>
</evidence>
<feature type="chain" id="PRO_5011706275" evidence="2">
    <location>
        <begin position="28"/>
        <end position="85"/>
    </location>
</feature>
<dbReference type="STRING" id="549386.SAMN02927923_00050"/>
<name>A0A1G5AWU4_9HYPH</name>
<dbReference type="Proteomes" id="UP000199569">
    <property type="component" value="Unassembled WGS sequence"/>
</dbReference>
<evidence type="ECO:0000313" key="3">
    <source>
        <dbReference type="EMBL" id="SCX82321.1"/>
    </source>
</evidence>
<organism evidence="3 4">
    <name type="scientific">Microvirga guangxiensis</name>
    <dbReference type="NCBI Taxonomy" id="549386"/>
    <lineage>
        <taxon>Bacteria</taxon>
        <taxon>Pseudomonadati</taxon>
        <taxon>Pseudomonadota</taxon>
        <taxon>Alphaproteobacteria</taxon>
        <taxon>Hyphomicrobiales</taxon>
        <taxon>Methylobacteriaceae</taxon>
        <taxon>Microvirga</taxon>
    </lineage>
</organism>
<feature type="compositionally biased region" description="Basic and acidic residues" evidence="1">
    <location>
        <begin position="61"/>
        <end position="72"/>
    </location>
</feature>
<protein>
    <submittedName>
        <fullName evidence="3">Uncharacterized protein</fullName>
    </submittedName>
</protein>
<feature type="signal peptide" evidence="2">
    <location>
        <begin position="1"/>
        <end position="27"/>
    </location>
</feature>
<sequence>MTFIPFASGWRAGIAAFLFLLAGGVMAQAPDLQTPQSQGQKPRQSVQQQKDPQSSASKTQAEADRRFREMDRRLNRTLRSVCNGC</sequence>
<accession>A0A1G5AWU4</accession>
<reference evidence="4" key="1">
    <citation type="submission" date="2016-10" db="EMBL/GenBank/DDBJ databases">
        <authorList>
            <person name="Varghese N."/>
            <person name="Submissions S."/>
        </authorList>
    </citation>
    <scope>NUCLEOTIDE SEQUENCE [LARGE SCALE GENOMIC DNA]</scope>
    <source>
        <strain evidence="4">CGMCC 1.7666</strain>
    </source>
</reference>
<keyword evidence="2" id="KW-0732">Signal</keyword>
<evidence type="ECO:0000256" key="1">
    <source>
        <dbReference type="SAM" id="MobiDB-lite"/>
    </source>
</evidence>
<feature type="compositionally biased region" description="Polar residues" evidence="1">
    <location>
        <begin position="31"/>
        <end position="60"/>
    </location>
</feature>
<keyword evidence="4" id="KW-1185">Reference proteome</keyword>
<dbReference type="AlphaFoldDB" id="A0A1G5AWU4"/>
<gene>
    <name evidence="3" type="ORF">SAMN02927923_00050</name>
</gene>
<feature type="region of interest" description="Disordered" evidence="1">
    <location>
        <begin position="31"/>
        <end position="72"/>
    </location>
</feature>
<dbReference type="EMBL" id="FMVJ01000002">
    <property type="protein sequence ID" value="SCX82321.1"/>
    <property type="molecule type" value="Genomic_DNA"/>
</dbReference>
<evidence type="ECO:0000313" key="4">
    <source>
        <dbReference type="Proteomes" id="UP000199569"/>
    </source>
</evidence>